<dbReference type="RefSeq" id="WP_004590232.1">
    <property type="nucleotide sequence ID" value="NZ_APMM01000014.1"/>
</dbReference>
<keyword evidence="4 10" id="KW-0808">Transferase</keyword>
<reference evidence="11 12" key="1">
    <citation type="journal article" date="2013" name="Genome Announc.">
        <title>Draft Genome Sequence of a Highly Flagellated, Fast-Swimming Archaeon, Methanocaldococcus villosus Strain KIN24-T80 (DSM 22612).</title>
        <authorList>
            <person name="Thennarasu S."/>
            <person name="Polireddy D."/>
            <person name="Antony A."/>
            <person name="Yada M.R."/>
            <person name="Algarawi S."/>
            <person name="Sivakumar N."/>
        </authorList>
    </citation>
    <scope>NUCLEOTIDE SEQUENCE [LARGE SCALE GENOMIC DNA]</scope>
    <source>
        <strain evidence="11 12">KIN24-T80</strain>
    </source>
</reference>
<dbReference type="AlphaFoldDB" id="N6V2G1"/>
<dbReference type="UniPathway" id="UPA00640">
    <property type="reaction ID" value="UER00698"/>
</dbReference>
<comment type="similarity">
    <text evidence="10">Belongs to the MtrG family.</text>
</comment>
<accession>N6V2G1</accession>
<feature type="transmembrane region" description="Helical" evidence="10">
    <location>
        <begin position="43"/>
        <end position="63"/>
    </location>
</feature>
<dbReference type="PIRSF" id="PIRSF006500">
    <property type="entry name" value="MtrG"/>
    <property type="match status" value="1"/>
</dbReference>
<dbReference type="NCBIfam" id="TIGR01149">
    <property type="entry name" value="mtrG"/>
    <property type="match status" value="1"/>
</dbReference>
<evidence type="ECO:0000256" key="3">
    <source>
        <dbReference type="ARBA" id="ARBA00022603"/>
    </source>
</evidence>
<comment type="subunit">
    <text evidence="10">The complex is composed of 8 subunits; MtrA, MtrB, MtrC, MtrD, MtrE, MtrF, MtrG and MtrH.</text>
</comment>
<dbReference type="Proteomes" id="UP000053695">
    <property type="component" value="Unassembled WGS sequence"/>
</dbReference>
<comment type="pathway">
    <text evidence="10">One-carbon metabolism; methanogenesis from CO(2); methyl-coenzyme M from 5,10-methylene-5,6,7,8-tetrahydromethanopterin: step 2/2.</text>
</comment>
<keyword evidence="1 10" id="KW-1003">Cell membrane</keyword>
<evidence type="ECO:0000256" key="5">
    <source>
        <dbReference type="ARBA" id="ARBA00022692"/>
    </source>
</evidence>
<dbReference type="InterPro" id="IPR005866">
    <property type="entry name" value="THM_MeTrfase_su_G"/>
</dbReference>
<dbReference type="HAMAP" id="MF_01500">
    <property type="entry name" value="MtrG"/>
    <property type="match status" value="1"/>
</dbReference>
<evidence type="ECO:0000256" key="9">
    <source>
        <dbReference type="ARBA" id="ARBA00023136"/>
    </source>
</evidence>
<comment type="catalytic activity">
    <reaction evidence="10">
        <text>5-methyl-5,6,7,8-tetrahydromethanopterin + coenzyme M + 2 Na(+)(in) = 5,6,7,8-tetrahydromethanopterin + methyl-coenzyme M + 2 Na(+)(out)</text>
        <dbReference type="Rhea" id="RHEA:53492"/>
        <dbReference type="ChEBI" id="CHEBI:29101"/>
        <dbReference type="ChEBI" id="CHEBI:58103"/>
        <dbReference type="ChEBI" id="CHEBI:58116"/>
        <dbReference type="ChEBI" id="CHEBI:58286"/>
        <dbReference type="ChEBI" id="CHEBI:58319"/>
        <dbReference type="EC" id="7.2.1.4"/>
    </reaction>
</comment>
<dbReference type="GO" id="GO:0019386">
    <property type="term" value="P:methanogenesis, from carbon dioxide"/>
    <property type="evidence" value="ECO:0007669"/>
    <property type="project" value="UniProtKB-UniRule"/>
</dbReference>
<proteinExistence type="inferred from homology"/>
<evidence type="ECO:0000256" key="7">
    <source>
        <dbReference type="ARBA" id="ARBA00022989"/>
    </source>
</evidence>
<organism evidence="11 12">
    <name type="scientific">Methanocaldococcus villosus KIN24-T80</name>
    <dbReference type="NCBI Taxonomy" id="1069083"/>
    <lineage>
        <taxon>Archaea</taxon>
        <taxon>Methanobacteriati</taxon>
        <taxon>Methanobacteriota</taxon>
        <taxon>Methanomada group</taxon>
        <taxon>Methanococci</taxon>
        <taxon>Methanococcales</taxon>
        <taxon>Methanocaldococcaceae</taxon>
        <taxon>Methanocaldococcus</taxon>
    </lineage>
</organism>
<evidence type="ECO:0000256" key="4">
    <source>
        <dbReference type="ARBA" id="ARBA00022679"/>
    </source>
</evidence>
<keyword evidence="2 10" id="KW-0554">One-carbon metabolism</keyword>
<keyword evidence="9 10" id="KW-0472">Membrane</keyword>
<dbReference type="PATRIC" id="fig|1069083.5.peg.422"/>
<dbReference type="EMBL" id="APMM01000014">
    <property type="protein sequence ID" value="ENN96453.1"/>
    <property type="molecule type" value="Genomic_DNA"/>
</dbReference>
<evidence type="ECO:0000256" key="1">
    <source>
        <dbReference type="ARBA" id="ARBA00022475"/>
    </source>
</evidence>
<evidence type="ECO:0000256" key="10">
    <source>
        <dbReference type="HAMAP-Rule" id="MF_01500"/>
    </source>
</evidence>
<evidence type="ECO:0000256" key="6">
    <source>
        <dbReference type="ARBA" id="ARBA00022967"/>
    </source>
</evidence>
<evidence type="ECO:0000313" key="12">
    <source>
        <dbReference type="Proteomes" id="UP000053695"/>
    </source>
</evidence>
<name>N6V2G1_9EURY</name>
<dbReference type="STRING" id="1069083.GCA_000371805_01178"/>
<dbReference type="EC" id="7.2.1.4" evidence="10"/>
<keyword evidence="6 10" id="KW-1278">Translocase</keyword>
<comment type="caution">
    <text evidence="11">The sequence shown here is derived from an EMBL/GenBank/DDBJ whole genome shotgun (WGS) entry which is preliminary data.</text>
</comment>
<dbReference type="GO" id="GO:0030269">
    <property type="term" value="F:tetrahydromethanopterin S-methyltransferase activity"/>
    <property type="evidence" value="ECO:0007669"/>
    <property type="project" value="UniProtKB-UniRule"/>
</dbReference>
<keyword evidence="3 10" id="KW-0489">Methyltransferase</keyword>
<keyword evidence="7 10" id="KW-1133">Transmembrane helix</keyword>
<dbReference type="GO" id="GO:0005886">
    <property type="term" value="C:plasma membrane"/>
    <property type="evidence" value="ECO:0007669"/>
    <property type="project" value="UniProtKB-SubCell"/>
</dbReference>
<dbReference type="GO" id="GO:0006730">
    <property type="term" value="P:one-carbon metabolic process"/>
    <property type="evidence" value="ECO:0007669"/>
    <property type="project" value="UniProtKB-UniRule"/>
</dbReference>
<keyword evidence="8 10" id="KW-0484">Methanogenesis</keyword>
<gene>
    <name evidence="10" type="primary">mtrG</name>
    <name evidence="11" type="ORF">J422_02150</name>
</gene>
<dbReference type="Pfam" id="PF04210">
    <property type="entry name" value="MtrG"/>
    <property type="match status" value="1"/>
</dbReference>
<evidence type="ECO:0000256" key="2">
    <source>
        <dbReference type="ARBA" id="ARBA00022563"/>
    </source>
</evidence>
<dbReference type="GO" id="GO:0032259">
    <property type="term" value="P:methylation"/>
    <property type="evidence" value="ECO:0007669"/>
    <property type="project" value="UniProtKB-KW"/>
</dbReference>
<keyword evidence="5 10" id="KW-0812">Transmembrane</keyword>
<comment type="subcellular location">
    <subcellularLocation>
        <location evidence="10">Cell membrane</location>
        <topology evidence="10">Single-pass membrane protein</topology>
    </subcellularLocation>
</comment>
<protein>
    <recommendedName>
        <fullName evidence="10">Tetrahydromethanopterin S-methyltransferase subunit G</fullName>
        <ecNumber evidence="10">7.2.1.4</ecNumber>
    </recommendedName>
    <alternativeName>
        <fullName evidence="10">N5-methyltetrahydromethanopterin--coenzyme M methyltransferase subunit G</fullName>
    </alternativeName>
</protein>
<comment type="function">
    <text evidence="10">Part of a complex that catalyzes the formation of methyl-coenzyme M and tetrahydromethanopterin from coenzyme M and methyl-tetrahydromethanopterin. This is an energy-conserving, sodium-ion translocating step.</text>
</comment>
<keyword evidence="12" id="KW-1185">Reference proteome</keyword>
<evidence type="ECO:0000256" key="8">
    <source>
        <dbReference type="ARBA" id="ARBA00022994"/>
    </source>
</evidence>
<sequence length="77" mass="8757">MAVLTPSKEFKELMKKLDELEEKVENTNAEIFQRAGKKVGRDIGILYGLVLGIIIFSVIPYLLKFILYLTKVTVVVK</sequence>
<evidence type="ECO:0000313" key="11">
    <source>
        <dbReference type="EMBL" id="ENN96453.1"/>
    </source>
</evidence>